<proteinExistence type="predicted"/>
<name>A0A4D6L436_VIGUN</name>
<protein>
    <submittedName>
        <fullName evidence="1">Uncharacterized protein</fullName>
    </submittedName>
</protein>
<evidence type="ECO:0000313" key="1">
    <source>
        <dbReference type="EMBL" id="QCD83273.1"/>
    </source>
</evidence>
<sequence length="111" mass="12029">MKSTISSCNSTNRLVGDTCRQALPAPRPPGGCCIPPGAQRLKNPSRCRYRLAGLPSPPGAPSLETPLYPRYRLASRVSPPGSMTVLRVTGVYSRLAQFLTSFPFDHFPSII</sequence>
<organism evidence="1 2">
    <name type="scientific">Vigna unguiculata</name>
    <name type="common">Cowpea</name>
    <dbReference type="NCBI Taxonomy" id="3917"/>
    <lineage>
        <taxon>Eukaryota</taxon>
        <taxon>Viridiplantae</taxon>
        <taxon>Streptophyta</taxon>
        <taxon>Embryophyta</taxon>
        <taxon>Tracheophyta</taxon>
        <taxon>Spermatophyta</taxon>
        <taxon>Magnoliopsida</taxon>
        <taxon>eudicotyledons</taxon>
        <taxon>Gunneridae</taxon>
        <taxon>Pentapetalae</taxon>
        <taxon>rosids</taxon>
        <taxon>fabids</taxon>
        <taxon>Fabales</taxon>
        <taxon>Fabaceae</taxon>
        <taxon>Papilionoideae</taxon>
        <taxon>50 kb inversion clade</taxon>
        <taxon>NPAAA clade</taxon>
        <taxon>indigoferoid/millettioid clade</taxon>
        <taxon>Phaseoleae</taxon>
        <taxon>Vigna</taxon>
    </lineage>
</organism>
<dbReference type="AlphaFoldDB" id="A0A4D6L436"/>
<evidence type="ECO:0000313" key="2">
    <source>
        <dbReference type="Proteomes" id="UP000501690"/>
    </source>
</evidence>
<accession>A0A4D6L436</accession>
<gene>
    <name evidence="1" type="ORF">DEO72_LG2g3617</name>
</gene>
<dbReference type="EMBL" id="CP039346">
    <property type="protein sequence ID" value="QCD83273.1"/>
    <property type="molecule type" value="Genomic_DNA"/>
</dbReference>
<keyword evidence="2" id="KW-1185">Reference proteome</keyword>
<dbReference type="Proteomes" id="UP000501690">
    <property type="component" value="Linkage Group LG2"/>
</dbReference>
<reference evidence="1 2" key="1">
    <citation type="submission" date="2019-04" db="EMBL/GenBank/DDBJ databases">
        <title>An improved genome assembly and genetic linkage map for asparagus bean, Vigna unguiculata ssp. sesquipedialis.</title>
        <authorList>
            <person name="Xia Q."/>
            <person name="Zhang R."/>
            <person name="Dong Y."/>
        </authorList>
    </citation>
    <scope>NUCLEOTIDE SEQUENCE [LARGE SCALE GENOMIC DNA]</scope>
    <source>
        <tissue evidence="1">Leaf</tissue>
    </source>
</reference>